<evidence type="ECO:0000313" key="2">
    <source>
        <dbReference type="EMBL" id="OSM00439.1"/>
    </source>
</evidence>
<dbReference type="EMBL" id="LVJN01000021">
    <property type="protein sequence ID" value="OSM00439.1"/>
    <property type="molecule type" value="Genomic_DNA"/>
</dbReference>
<dbReference type="Proteomes" id="UP000194003">
    <property type="component" value="Unassembled WGS sequence"/>
</dbReference>
<dbReference type="Gene3D" id="3.30.1460.30">
    <property type="entry name" value="YgaC/TfoX-N like chaperone"/>
    <property type="match status" value="1"/>
</dbReference>
<evidence type="ECO:0000313" key="3">
    <source>
        <dbReference type="Proteomes" id="UP000194003"/>
    </source>
</evidence>
<name>A0A1Y2K021_9PROT</name>
<dbReference type="OrthoDB" id="214902at2"/>
<dbReference type="RefSeq" id="WP_085447131.1">
    <property type="nucleotide sequence ID" value="NZ_LVJN01000021.1"/>
</dbReference>
<comment type="caution">
    <text evidence="2">The sequence shown here is derived from an EMBL/GenBank/DDBJ whole genome shotgun (WGS) entry which is preliminary data.</text>
</comment>
<sequence>MPYDPELAERLAAIVDDLPGMRPIQMFGGVGFLLNGNMCVGVWREWLILRVGAEQAERCLQQPDMRPMDITGRVMTGWVMAGPQACAENTRLLEYVRLALDFTGALPPKMGKTQRK</sequence>
<proteinExistence type="predicted"/>
<organism evidence="2 3">
    <name type="scientific">Magnetofaba australis IT-1</name>
    <dbReference type="NCBI Taxonomy" id="1434232"/>
    <lineage>
        <taxon>Bacteria</taxon>
        <taxon>Pseudomonadati</taxon>
        <taxon>Pseudomonadota</taxon>
        <taxon>Magnetococcia</taxon>
        <taxon>Magnetococcales</taxon>
        <taxon>Magnetococcaceae</taxon>
        <taxon>Magnetofaba</taxon>
    </lineage>
</organism>
<gene>
    <name evidence="2" type="ORF">MAIT1_00959</name>
</gene>
<accession>A0A1Y2K021</accession>
<protein>
    <recommendedName>
        <fullName evidence="1">TfoX N-terminal domain-containing protein</fullName>
    </recommendedName>
</protein>
<evidence type="ECO:0000259" key="1">
    <source>
        <dbReference type="Pfam" id="PF04993"/>
    </source>
</evidence>
<dbReference type="SUPFAM" id="SSF159894">
    <property type="entry name" value="YgaC/TfoX-N like"/>
    <property type="match status" value="1"/>
</dbReference>
<keyword evidence="3" id="KW-1185">Reference proteome</keyword>
<feature type="domain" description="TfoX N-terminal" evidence="1">
    <location>
        <begin position="19"/>
        <end position="102"/>
    </location>
</feature>
<dbReference type="InterPro" id="IPR007076">
    <property type="entry name" value="TfoX_N"/>
</dbReference>
<dbReference type="Pfam" id="PF04993">
    <property type="entry name" value="TfoX_N"/>
    <property type="match status" value="1"/>
</dbReference>
<dbReference type="AlphaFoldDB" id="A0A1Y2K021"/>
<reference evidence="2 3" key="1">
    <citation type="journal article" date="2016" name="BMC Genomics">
        <title>Combined genomic and structural analyses of a cultured magnetotactic bacterium reveals its niche adaptation to a dynamic environment.</title>
        <authorList>
            <person name="Araujo A.C."/>
            <person name="Morillo V."/>
            <person name="Cypriano J."/>
            <person name="Teixeira L.C."/>
            <person name="Leao P."/>
            <person name="Lyra S."/>
            <person name="Almeida L.G."/>
            <person name="Bazylinski D.A."/>
            <person name="Vasconcellos A.T."/>
            <person name="Abreu F."/>
            <person name="Lins U."/>
        </authorList>
    </citation>
    <scope>NUCLEOTIDE SEQUENCE [LARGE SCALE GENOMIC DNA]</scope>
    <source>
        <strain evidence="2 3">IT-1</strain>
    </source>
</reference>
<dbReference type="STRING" id="1434232.MAIT1_00959"/>